<evidence type="ECO:0000259" key="8">
    <source>
        <dbReference type="PROSITE" id="PS50110"/>
    </source>
</evidence>
<dbReference type="FunFam" id="3.40.50.2300:FF:000002">
    <property type="entry name" value="DNA-binding response regulator PhoP"/>
    <property type="match status" value="1"/>
</dbReference>
<dbReference type="InterPro" id="IPR001789">
    <property type="entry name" value="Sig_transdc_resp-reg_receiver"/>
</dbReference>
<reference evidence="11" key="1">
    <citation type="submission" date="2018-02" db="EMBL/GenBank/DDBJ databases">
        <authorList>
            <person name="Hausmann B."/>
        </authorList>
    </citation>
    <scope>NUCLEOTIDE SEQUENCE [LARGE SCALE GENOMIC DNA]</scope>
    <source>
        <strain evidence="11">Peat soil MAG SbA1</strain>
    </source>
</reference>
<dbReference type="GO" id="GO:0005829">
    <property type="term" value="C:cytosol"/>
    <property type="evidence" value="ECO:0007669"/>
    <property type="project" value="TreeGrafter"/>
</dbReference>
<evidence type="ECO:0000259" key="9">
    <source>
        <dbReference type="PROSITE" id="PS51755"/>
    </source>
</evidence>
<dbReference type="PANTHER" id="PTHR48111:SF22">
    <property type="entry name" value="REGULATOR OF RPOS"/>
    <property type="match status" value="1"/>
</dbReference>
<dbReference type="OrthoDB" id="9790442at2"/>
<dbReference type="Pfam" id="PF00486">
    <property type="entry name" value="Trans_reg_C"/>
    <property type="match status" value="1"/>
</dbReference>
<dbReference type="InterPro" id="IPR039420">
    <property type="entry name" value="WalR-like"/>
</dbReference>
<evidence type="ECO:0000256" key="1">
    <source>
        <dbReference type="ARBA" id="ARBA00022553"/>
    </source>
</evidence>
<keyword evidence="4 7" id="KW-0238">DNA-binding</keyword>
<sequence>MRILIAEDEEALAKFVRQGLEGEHYAVDVFSDGEQARVAAAENDYDLVILDLNLPKLDGVSVLRQVRLKKPSLPVLVLTQRSRVEDRVQCLDLGADDYLGKPFSFSELSARIRALVRRSHLPSENVLAVADLKLDRVERRVERAGLRIELTTREFSLLEYLMRNAGRKVTRSMIIEHVWNLTFDTTTNVVDVYINYRI</sequence>
<keyword evidence="3" id="KW-0805">Transcription regulation</keyword>
<dbReference type="PROSITE" id="PS50110">
    <property type="entry name" value="RESPONSE_REGULATORY"/>
    <property type="match status" value="1"/>
</dbReference>
<dbReference type="SMART" id="SM00448">
    <property type="entry name" value="REC"/>
    <property type="match status" value="1"/>
</dbReference>
<keyword evidence="1 6" id="KW-0597">Phosphoprotein</keyword>
<name>A0A2U3K672_9BACT</name>
<dbReference type="Gene3D" id="6.10.250.690">
    <property type="match status" value="1"/>
</dbReference>
<dbReference type="SMART" id="SM00862">
    <property type="entry name" value="Trans_reg_C"/>
    <property type="match status" value="1"/>
</dbReference>
<evidence type="ECO:0000256" key="5">
    <source>
        <dbReference type="ARBA" id="ARBA00023163"/>
    </source>
</evidence>
<dbReference type="AlphaFoldDB" id="A0A2U3K672"/>
<organism evidence="10 11">
    <name type="scientific">Candidatus Sulfotelmatobacter kueseliae</name>
    <dbReference type="NCBI Taxonomy" id="2042962"/>
    <lineage>
        <taxon>Bacteria</taxon>
        <taxon>Pseudomonadati</taxon>
        <taxon>Acidobacteriota</taxon>
        <taxon>Terriglobia</taxon>
        <taxon>Terriglobales</taxon>
        <taxon>Candidatus Korobacteraceae</taxon>
        <taxon>Candidatus Sulfotelmatobacter</taxon>
    </lineage>
</organism>
<dbReference type="Pfam" id="PF00072">
    <property type="entry name" value="Response_reg"/>
    <property type="match status" value="1"/>
</dbReference>
<evidence type="ECO:0000256" key="4">
    <source>
        <dbReference type="ARBA" id="ARBA00023125"/>
    </source>
</evidence>
<dbReference type="EMBL" id="OMOD01000046">
    <property type="protein sequence ID" value="SPF35139.1"/>
    <property type="molecule type" value="Genomic_DNA"/>
</dbReference>
<feature type="domain" description="OmpR/PhoB-type" evidence="9">
    <location>
        <begin position="124"/>
        <end position="198"/>
    </location>
</feature>
<feature type="DNA-binding region" description="OmpR/PhoB-type" evidence="7">
    <location>
        <begin position="124"/>
        <end position="198"/>
    </location>
</feature>
<feature type="modified residue" description="4-aspartylphosphate" evidence="6">
    <location>
        <position position="51"/>
    </location>
</feature>
<dbReference type="GO" id="GO:0006355">
    <property type="term" value="P:regulation of DNA-templated transcription"/>
    <property type="evidence" value="ECO:0007669"/>
    <property type="project" value="InterPro"/>
</dbReference>
<feature type="domain" description="Response regulatory" evidence="8">
    <location>
        <begin position="2"/>
        <end position="116"/>
    </location>
</feature>
<dbReference type="PANTHER" id="PTHR48111">
    <property type="entry name" value="REGULATOR OF RPOS"/>
    <property type="match status" value="1"/>
</dbReference>
<dbReference type="CDD" id="cd00383">
    <property type="entry name" value="trans_reg_C"/>
    <property type="match status" value="1"/>
</dbReference>
<accession>A0A2U3K672</accession>
<dbReference type="CDD" id="cd17624">
    <property type="entry name" value="REC_OmpR_PmrA-like"/>
    <property type="match status" value="1"/>
</dbReference>
<dbReference type="InterPro" id="IPR036388">
    <property type="entry name" value="WH-like_DNA-bd_sf"/>
</dbReference>
<protein>
    <submittedName>
        <fullName evidence="10">Transcriptional regulatory protein PcoR</fullName>
    </submittedName>
</protein>
<proteinExistence type="predicted"/>
<dbReference type="Proteomes" id="UP000238701">
    <property type="component" value="Unassembled WGS sequence"/>
</dbReference>
<dbReference type="InterPro" id="IPR001867">
    <property type="entry name" value="OmpR/PhoB-type_DNA-bd"/>
</dbReference>
<dbReference type="PROSITE" id="PS51755">
    <property type="entry name" value="OMPR_PHOB"/>
    <property type="match status" value="1"/>
</dbReference>
<dbReference type="GO" id="GO:0000976">
    <property type="term" value="F:transcription cis-regulatory region binding"/>
    <property type="evidence" value="ECO:0007669"/>
    <property type="project" value="TreeGrafter"/>
</dbReference>
<keyword evidence="5" id="KW-0804">Transcription</keyword>
<gene>
    <name evidence="10" type="primary">pcoR</name>
    <name evidence="10" type="ORF">SBA1_140029</name>
</gene>
<dbReference type="SUPFAM" id="SSF52172">
    <property type="entry name" value="CheY-like"/>
    <property type="match status" value="1"/>
</dbReference>
<evidence type="ECO:0000256" key="3">
    <source>
        <dbReference type="ARBA" id="ARBA00023015"/>
    </source>
</evidence>
<evidence type="ECO:0000313" key="10">
    <source>
        <dbReference type="EMBL" id="SPF35139.1"/>
    </source>
</evidence>
<evidence type="ECO:0000313" key="11">
    <source>
        <dbReference type="Proteomes" id="UP000238701"/>
    </source>
</evidence>
<dbReference type="GO" id="GO:0032993">
    <property type="term" value="C:protein-DNA complex"/>
    <property type="evidence" value="ECO:0007669"/>
    <property type="project" value="TreeGrafter"/>
</dbReference>
<evidence type="ECO:0000256" key="7">
    <source>
        <dbReference type="PROSITE-ProRule" id="PRU01091"/>
    </source>
</evidence>
<dbReference type="Gene3D" id="1.10.10.10">
    <property type="entry name" value="Winged helix-like DNA-binding domain superfamily/Winged helix DNA-binding domain"/>
    <property type="match status" value="1"/>
</dbReference>
<keyword evidence="2" id="KW-0902">Two-component regulatory system</keyword>
<dbReference type="InterPro" id="IPR011006">
    <property type="entry name" value="CheY-like_superfamily"/>
</dbReference>
<dbReference type="Gene3D" id="3.40.50.2300">
    <property type="match status" value="1"/>
</dbReference>
<evidence type="ECO:0000256" key="6">
    <source>
        <dbReference type="PROSITE-ProRule" id="PRU00169"/>
    </source>
</evidence>
<dbReference type="GO" id="GO:0000156">
    <property type="term" value="F:phosphorelay response regulator activity"/>
    <property type="evidence" value="ECO:0007669"/>
    <property type="project" value="TreeGrafter"/>
</dbReference>
<evidence type="ECO:0000256" key="2">
    <source>
        <dbReference type="ARBA" id="ARBA00023012"/>
    </source>
</evidence>